<dbReference type="GO" id="GO:0000781">
    <property type="term" value="C:chromosome, telomeric region"/>
    <property type="evidence" value="ECO:0007669"/>
    <property type="project" value="TreeGrafter"/>
</dbReference>
<dbReference type="SUPFAM" id="SSF50249">
    <property type="entry name" value="Nucleic acid-binding proteins"/>
    <property type="match status" value="1"/>
</dbReference>
<evidence type="ECO:0000256" key="1">
    <source>
        <dbReference type="ARBA" id="ARBA00004123"/>
    </source>
</evidence>
<dbReference type="Gene3D" id="2.40.50.140">
    <property type="entry name" value="Nucleic acid-binding proteins"/>
    <property type="match status" value="1"/>
</dbReference>
<dbReference type="Pfam" id="PF08784">
    <property type="entry name" value="RPA_C"/>
    <property type="match status" value="1"/>
</dbReference>
<dbReference type="EMBL" id="MU001672">
    <property type="protein sequence ID" value="KAF2460759.1"/>
    <property type="molecule type" value="Genomic_DNA"/>
</dbReference>
<dbReference type="GO" id="GO:0035861">
    <property type="term" value="C:site of double-strand break"/>
    <property type="evidence" value="ECO:0007669"/>
    <property type="project" value="TreeGrafter"/>
</dbReference>
<accession>A0A6A6PA62</accession>
<proteinExistence type="inferred from homology"/>
<dbReference type="GO" id="GO:0006260">
    <property type="term" value="P:DNA replication"/>
    <property type="evidence" value="ECO:0007669"/>
    <property type="project" value="UniProtKB-KW"/>
</dbReference>
<name>A0A6A6PA62_9PEZI</name>
<keyword evidence="4" id="KW-0238">DNA-binding</keyword>
<dbReference type="GO" id="GO:0005662">
    <property type="term" value="C:DNA replication factor A complex"/>
    <property type="evidence" value="ECO:0007669"/>
    <property type="project" value="TreeGrafter"/>
</dbReference>
<comment type="similarity">
    <text evidence="2">Belongs to the replication factor A protein 2 family.</text>
</comment>
<comment type="subcellular location">
    <subcellularLocation>
        <location evidence="1">Nucleus</location>
    </subcellularLocation>
</comment>
<dbReference type="AlphaFoldDB" id="A0A6A6PA62"/>
<evidence type="ECO:0000256" key="6">
    <source>
        <dbReference type="SAM" id="MobiDB-lite"/>
    </source>
</evidence>
<evidence type="ECO:0000256" key="4">
    <source>
        <dbReference type="ARBA" id="ARBA00023125"/>
    </source>
</evidence>
<reference evidence="8" key="1">
    <citation type="journal article" date="2020" name="Stud. Mycol.">
        <title>101 Dothideomycetes genomes: a test case for predicting lifestyles and emergence of pathogens.</title>
        <authorList>
            <person name="Haridas S."/>
            <person name="Albert R."/>
            <person name="Binder M."/>
            <person name="Bloem J."/>
            <person name="Labutti K."/>
            <person name="Salamov A."/>
            <person name="Andreopoulos B."/>
            <person name="Baker S."/>
            <person name="Barry K."/>
            <person name="Bills G."/>
            <person name="Bluhm B."/>
            <person name="Cannon C."/>
            <person name="Castanera R."/>
            <person name="Culley D."/>
            <person name="Daum C."/>
            <person name="Ezra D."/>
            <person name="Gonzalez J."/>
            <person name="Henrissat B."/>
            <person name="Kuo A."/>
            <person name="Liang C."/>
            <person name="Lipzen A."/>
            <person name="Lutzoni F."/>
            <person name="Magnuson J."/>
            <person name="Mondo S."/>
            <person name="Nolan M."/>
            <person name="Ohm R."/>
            <person name="Pangilinan J."/>
            <person name="Park H.-J."/>
            <person name="Ramirez L."/>
            <person name="Alfaro M."/>
            <person name="Sun H."/>
            <person name="Tritt A."/>
            <person name="Yoshinaga Y."/>
            <person name="Zwiers L.-H."/>
            <person name="Turgeon B."/>
            <person name="Goodwin S."/>
            <person name="Spatafora J."/>
            <person name="Crous P."/>
            <person name="Grigoriev I."/>
        </authorList>
    </citation>
    <scope>NUCLEOTIDE SEQUENCE</scope>
    <source>
        <strain evidence="8">ATCC 16933</strain>
    </source>
</reference>
<evidence type="ECO:0000259" key="7">
    <source>
        <dbReference type="Pfam" id="PF08784"/>
    </source>
</evidence>
<dbReference type="Proteomes" id="UP000799766">
    <property type="component" value="Unassembled WGS sequence"/>
</dbReference>
<keyword evidence="9" id="KW-1185">Reference proteome</keyword>
<dbReference type="InterPro" id="IPR014646">
    <property type="entry name" value="Rfa2/RPA32"/>
</dbReference>
<organism evidence="8 9">
    <name type="scientific">Lineolata rhizophorae</name>
    <dbReference type="NCBI Taxonomy" id="578093"/>
    <lineage>
        <taxon>Eukaryota</taxon>
        <taxon>Fungi</taxon>
        <taxon>Dikarya</taxon>
        <taxon>Ascomycota</taxon>
        <taxon>Pezizomycotina</taxon>
        <taxon>Dothideomycetes</taxon>
        <taxon>Dothideomycetes incertae sedis</taxon>
        <taxon>Lineolatales</taxon>
        <taxon>Lineolataceae</taxon>
        <taxon>Lineolata</taxon>
    </lineage>
</organism>
<keyword evidence="5" id="KW-0539">Nucleus</keyword>
<protein>
    <recommendedName>
        <fullName evidence="7">Replication protein A C-terminal domain-containing protein</fullName>
    </recommendedName>
</protein>
<dbReference type="PANTHER" id="PTHR13989:SF16">
    <property type="entry name" value="REPLICATION PROTEIN A2"/>
    <property type="match status" value="1"/>
</dbReference>
<dbReference type="InterPro" id="IPR036388">
    <property type="entry name" value="WH-like_DNA-bd_sf"/>
</dbReference>
<dbReference type="GO" id="GO:0003697">
    <property type="term" value="F:single-stranded DNA binding"/>
    <property type="evidence" value="ECO:0007669"/>
    <property type="project" value="TreeGrafter"/>
</dbReference>
<dbReference type="InterPro" id="IPR036390">
    <property type="entry name" value="WH_DNA-bd_sf"/>
</dbReference>
<dbReference type="GO" id="GO:0006289">
    <property type="term" value="P:nucleotide-excision repair"/>
    <property type="evidence" value="ECO:0007669"/>
    <property type="project" value="TreeGrafter"/>
</dbReference>
<keyword evidence="3" id="KW-0235">DNA replication</keyword>
<dbReference type="InterPro" id="IPR040260">
    <property type="entry name" value="RFA2-like"/>
</dbReference>
<dbReference type="SUPFAM" id="SSF46785">
    <property type="entry name" value="Winged helix' DNA-binding domain"/>
    <property type="match status" value="1"/>
</dbReference>
<dbReference type="PIRSF" id="PIRSF036949">
    <property type="entry name" value="RPA32"/>
    <property type="match status" value="1"/>
</dbReference>
<evidence type="ECO:0000256" key="2">
    <source>
        <dbReference type="ARBA" id="ARBA00007815"/>
    </source>
</evidence>
<dbReference type="OrthoDB" id="25571at2759"/>
<dbReference type="Gene3D" id="1.10.10.10">
    <property type="entry name" value="Winged helix-like DNA-binding domain superfamily/Winged helix DNA-binding domain"/>
    <property type="match status" value="1"/>
</dbReference>
<evidence type="ECO:0000313" key="9">
    <source>
        <dbReference type="Proteomes" id="UP000799766"/>
    </source>
</evidence>
<gene>
    <name evidence="8" type="ORF">BDY21DRAFT_279217</name>
</gene>
<evidence type="ECO:0000313" key="8">
    <source>
        <dbReference type="EMBL" id="KAF2460759.1"/>
    </source>
</evidence>
<dbReference type="GO" id="GO:0000724">
    <property type="term" value="P:double-strand break repair via homologous recombination"/>
    <property type="evidence" value="ECO:0007669"/>
    <property type="project" value="TreeGrafter"/>
</dbReference>
<dbReference type="CDD" id="cd04478">
    <property type="entry name" value="RPA2_DBD_D"/>
    <property type="match status" value="1"/>
</dbReference>
<dbReference type="InterPro" id="IPR014892">
    <property type="entry name" value="RPA_C"/>
</dbReference>
<evidence type="ECO:0000256" key="5">
    <source>
        <dbReference type="ARBA" id="ARBA00023242"/>
    </source>
</evidence>
<dbReference type="PANTHER" id="PTHR13989">
    <property type="entry name" value="REPLICATION PROTEIN A-RELATED"/>
    <property type="match status" value="1"/>
</dbReference>
<feature type="domain" description="Replication protein A C-terminal" evidence="7">
    <location>
        <begin position="174"/>
        <end position="281"/>
    </location>
</feature>
<feature type="region of interest" description="Disordered" evidence="6">
    <location>
        <begin position="21"/>
        <end position="40"/>
    </location>
</feature>
<dbReference type="InterPro" id="IPR012340">
    <property type="entry name" value="NA-bd_OB-fold"/>
</dbReference>
<sequence>MQAYDYGNQYTSYGGQGGHGGGGFMGGTQESPGSAGKGYSRETLRPVTIKQLLDVPPTTDDSFKLDGADVSALTFVGQIRNISSQATNVTYKMDDGTGIIETKLWRNVDAEAAAEMEGGDSRHSKPNVAENMYVRVLGRMRGFGNKNYVMASVVHPITDFNEIAFHLLEATVVHLHYTRGPPPSAGGGQAPGYGGGQQAAGAYGGGGMAPAGGAVAPAEDLSGLSQSARSVYKILNNELQTNEGLNVHDIAVKLKWDTNTVKKAGTELLDAGKIFSTIDEDTWAVLDSL</sequence>
<evidence type="ECO:0000256" key="3">
    <source>
        <dbReference type="ARBA" id="ARBA00022705"/>
    </source>
</evidence>